<dbReference type="Proteomes" id="UP001217089">
    <property type="component" value="Unassembled WGS sequence"/>
</dbReference>
<evidence type="ECO:0000256" key="1">
    <source>
        <dbReference type="SAM" id="MobiDB-lite"/>
    </source>
</evidence>
<feature type="compositionally biased region" description="Low complexity" evidence="1">
    <location>
        <begin position="132"/>
        <end position="155"/>
    </location>
</feature>
<feature type="compositionally biased region" description="Low complexity" evidence="1">
    <location>
        <begin position="449"/>
        <end position="472"/>
    </location>
</feature>
<organism evidence="3 4">
    <name type="scientific">Tegillarca granosa</name>
    <name type="common">Malaysian cockle</name>
    <name type="synonym">Anadara granosa</name>
    <dbReference type="NCBI Taxonomy" id="220873"/>
    <lineage>
        <taxon>Eukaryota</taxon>
        <taxon>Metazoa</taxon>
        <taxon>Spiralia</taxon>
        <taxon>Lophotrochozoa</taxon>
        <taxon>Mollusca</taxon>
        <taxon>Bivalvia</taxon>
        <taxon>Autobranchia</taxon>
        <taxon>Pteriomorphia</taxon>
        <taxon>Arcoida</taxon>
        <taxon>Arcoidea</taxon>
        <taxon>Arcidae</taxon>
        <taxon>Tegillarca</taxon>
    </lineage>
</organism>
<sequence length="494" mass="54985">MFESNYDIRVKIVSAAILFQFIEYSGRPPSGVQIKPLNPKSPTRAPATHPLSGATTAPVVIPVRRRSEPKMQSPHAIAGHQPKKITLNKYGGGTTTFGSSYQPPRGFVPKPSPYSEQYTPQASMQQRDMYDSAPPSQAYSPQQYQQYQAPPQQQYQPPPQQQYQPPPQQQYQPPPQQQYQPQQQAYEPPPSHPGMQQPDYVRSSDPVEEEEYEYVPVSQRKKQFVNSPSGPSRIRPKKKLVMHTAASGYASFGTDYTKTPTGTPQSAQPRPPPPPQKPQRPINAAPDDALQTRDLIDANAPWNQSLRSSGGPRPWEHEGGDYVMPSQREQMQSSPKPKAPPKQPKPQVVKVAQQPQQPAAPAQSKITIRSVSNEALDADKTGPSVVHLQYNSPIGLYSDANVQNTFNAQTQGRPASQTQSSGNKPQGQPGQQGDRDWNQSYVYRMLQEQSSSQRQVYPPQQQQQQSAPIVSQTYQSTQKSWSNIGDDEIGISEF</sequence>
<evidence type="ECO:0000313" key="4">
    <source>
        <dbReference type="Proteomes" id="UP001217089"/>
    </source>
</evidence>
<feature type="domain" description="Zasp-like motif" evidence="2">
    <location>
        <begin position="384"/>
        <end position="409"/>
    </location>
</feature>
<accession>A0ABQ9FNH0</accession>
<feature type="region of interest" description="Disordered" evidence="1">
    <location>
        <begin position="70"/>
        <end position="386"/>
    </location>
</feature>
<dbReference type="PRINTS" id="PR01217">
    <property type="entry name" value="PRICHEXTENSN"/>
</dbReference>
<feature type="compositionally biased region" description="Polar residues" evidence="1">
    <location>
        <begin position="114"/>
        <end position="126"/>
    </location>
</feature>
<feature type="compositionally biased region" description="Pro residues" evidence="1">
    <location>
        <begin position="156"/>
        <end position="176"/>
    </location>
</feature>
<dbReference type="InterPro" id="IPR031847">
    <property type="entry name" value="PDLI1-4/Zasp-like_mid"/>
</dbReference>
<proteinExistence type="predicted"/>
<feature type="compositionally biased region" description="Polar residues" evidence="1">
    <location>
        <begin position="402"/>
        <end position="424"/>
    </location>
</feature>
<evidence type="ECO:0000259" key="2">
    <source>
        <dbReference type="SMART" id="SM00735"/>
    </source>
</evidence>
<dbReference type="Pfam" id="PF15936">
    <property type="entry name" value="DUF4749"/>
    <property type="match status" value="1"/>
</dbReference>
<reference evidence="3 4" key="1">
    <citation type="submission" date="2022-12" db="EMBL/GenBank/DDBJ databases">
        <title>Chromosome-level genome of Tegillarca granosa.</title>
        <authorList>
            <person name="Kim J."/>
        </authorList>
    </citation>
    <scope>NUCLEOTIDE SEQUENCE [LARGE SCALE GENOMIC DNA]</scope>
    <source>
        <strain evidence="3">Teg-2019</strain>
        <tissue evidence="3">Adductor muscle</tissue>
    </source>
</reference>
<feature type="compositionally biased region" description="Polar residues" evidence="1">
    <location>
        <begin position="473"/>
        <end position="483"/>
    </location>
</feature>
<dbReference type="InterPro" id="IPR006643">
    <property type="entry name" value="Zasp-like_motif"/>
</dbReference>
<keyword evidence="4" id="KW-1185">Reference proteome</keyword>
<protein>
    <recommendedName>
        <fullName evidence="2">Zasp-like motif domain-containing protein</fullName>
    </recommendedName>
</protein>
<feature type="compositionally biased region" description="Low complexity" evidence="1">
    <location>
        <begin position="177"/>
        <end position="186"/>
    </location>
</feature>
<name>A0ABQ9FNH0_TEGGR</name>
<evidence type="ECO:0000313" key="3">
    <source>
        <dbReference type="EMBL" id="KAJ8318803.1"/>
    </source>
</evidence>
<feature type="compositionally biased region" description="Low complexity" evidence="1">
    <location>
        <begin position="345"/>
        <end position="365"/>
    </location>
</feature>
<feature type="compositionally biased region" description="Pro residues" evidence="1">
    <location>
        <begin position="269"/>
        <end position="278"/>
    </location>
</feature>
<feature type="region of interest" description="Disordered" evidence="1">
    <location>
        <begin position="402"/>
        <end position="494"/>
    </location>
</feature>
<dbReference type="SMART" id="SM00735">
    <property type="entry name" value="ZM"/>
    <property type="match status" value="1"/>
</dbReference>
<gene>
    <name evidence="3" type="ORF">KUTeg_003894</name>
</gene>
<dbReference type="EMBL" id="JARBDR010000214">
    <property type="protein sequence ID" value="KAJ8318803.1"/>
    <property type="molecule type" value="Genomic_DNA"/>
</dbReference>
<feature type="compositionally biased region" description="Polar residues" evidence="1">
    <location>
        <begin position="254"/>
        <end position="263"/>
    </location>
</feature>
<comment type="caution">
    <text evidence="3">The sequence shown here is derived from an EMBL/GenBank/DDBJ whole genome shotgun (WGS) entry which is preliminary data.</text>
</comment>
<feature type="compositionally biased region" description="Acidic residues" evidence="1">
    <location>
        <begin position="485"/>
        <end position="494"/>
    </location>
</feature>